<accession>A0A1F8FJY6</accession>
<feature type="domain" description="SpoVR protein-like N-terminal" evidence="1">
    <location>
        <begin position="524"/>
        <end position="608"/>
    </location>
</feature>
<evidence type="ECO:0000313" key="3">
    <source>
        <dbReference type="Proteomes" id="UP000178197"/>
    </source>
</evidence>
<gene>
    <name evidence="2" type="ORF">A3C71_00660</name>
</gene>
<dbReference type="PANTHER" id="PTHR30029">
    <property type="entry name" value="STAGE V SPORULATION PROTEIN R"/>
    <property type="match status" value="1"/>
</dbReference>
<dbReference type="AlphaFoldDB" id="A0A1F8FJY6"/>
<sequence>MRTDAQKFPTELKLWKYEIERQTLRHNLPHREIIYVILDFEEMSEVIARHGFPVVPHNWQYGQESLYWKKYRKYGLGIVYELVVNTDPIYAYLLDCNSLTVMKSVMTHVTAGHAHIFDHNMFCARQNLHMMSILGNDAQWYDEQCALHGSDRVKQFFDSALSLKHLIDLHAPFIKSPPEKTPEEREKQLEEQKTVKRLEPAVPLPSYMDDFLNPPEWIETEQKQLAEEVEKERESAKGLRFPQEPTRDVLKFLVQYAPLEGWQEGILDRIRRTSYYFLTFARTKGIHEGWSSYWEEEIMFEYGMLADKESTEFDEHLAGVQRQGSGLNPYRLFNDLFRDIKFRWDTGRHGKIWTECENRDLQKHWDEFIIYKVICDESKTEEERRVRWQEFSAFAAELRKGHLGYPKEFFIRDFLLRENLAPAWVCYRQAEQELETLKSRLRQTEEIEKELPPAASLESPEEIFKLRRDLFFSKGRKDLWSWTSAEIKREISAIESLLKFKTGYLKGEIAVEPITIPLPWMEHADRHRETVTLGQSRQKMDEAAAVCDDVTFLDEFFTKEFCEAHRYFLAKAKKVWSSDDGEEQEHYVLETQSFERIKRKLLYQYTNFYEPIIVVQDGNYLGKGLLYLKHIHTGVDLDFASKGGAYVIEVLRSFFQIWGGKKRVFLETVVTIKEEEKPWWWHWHQSRTKNAPQWPQTLQGKRTLFSYGVNNEGKEGLDIRTLDNTVMVVEFPEPF</sequence>
<dbReference type="Pfam" id="PF04293">
    <property type="entry name" value="SpoVR"/>
    <property type="match status" value="2"/>
</dbReference>
<reference evidence="2 3" key="1">
    <citation type="journal article" date="2016" name="Nat. Commun.">
        <title>Thousands of microbial genomes shed light on interconnected biogeochemical processes in an aquifer system.</title>
        <authorList>
            <person name="Anantharaman K."/>
            <person name="Brown C.T."/>
            <person name="Hug L.A."/>
            <person name="Sharon I."/>
            <person name="Castelle C.J."/>
            <person name="Probst A.J."/>
            <person name="Thomas B.C."/>
            <person name="Singh A."/>
            <person name="Wilkins M.J."/>
            <person name="Karaoz U."/>
            <person name="Brodie E.L."/>
            <person name="Williams K.H."/>
            <person name="Hubbard S.S."/>
            <person name="Banfield J.F."/>
        </authorList>
    </citation>
    <scope>NUCLEOTIDE SEQUENCE [LARGE SCALE GENOMIC DNA]</scope>
</reference>
<dbReference type="Proteomes" id="UP000178197">
    <property type="component" value="Unassembled WGS sequence"/>
</dbReference>
<name>A0A1F8FJY6_9BACT</name>
<dbReference type="PANTHER" id="PTHR30029:SF2">
    <property type="entry name" value="STAGE V SPORULATION PROTEIN R"/>
    <property type="match status" value="1"/>
</dbReference>
<evidence type="ECO:0000259" key="1">
    <source>
        <dbReference type="Pfam" id="PF04293"/>
    </source>
</evidence>
<protein>
    <recommendedName>
        <fullName evidence="1">SpoVR protein-like N-terminal domain-containing protein</fullName>
    </recommendedName>
</protein>
<evidence type="ECO:0000313" key="2">
    <source>
        <dbReference type="EMBL" id="OGN13424.1"/>
    </source>
</evidence>
<dbReference type="EMBL" id="MGJT01000007">
    <property type="protein sequence ID" value="OGN13424.1"/>
    <property type="molecule type" value="Genomic_DNA"/>
</dbReference>
<proteinExistence type="predicted"/>
<dbReference type="InterPro" id="IPR007390">
    <property type="entry name" value="Spore_V_R"/>
</dbReference>
<dbReference type="InterPro" id="IPR056174">
    <property type="entry name" value="SpoVR_N"/>
</dbReference>
<organism evidence="2 3">
    <name type="scientific">Candidatus Yanofskybacteria bacterium RIFCSPHIGHO2_02_FULL_43_15c</name>
    <dbReference type="NCBI Taxonomy" id="1802679"/>
    <lineage>
        <taxon>Bacteria</taxon>
        <taxon>Candidatus Yanofskyibacteriota</taxon>
    </lineage>
</organism>
<comment type="caution">
    <text evidence="2">The sequence shown here is derived from an EMBL/GenBank/DDBJ whole genome shotgun (WGS) entry which is preliminary data.</text>
</comment>
<feature type="domain" description="SpoVR protein-like N-terminal" evidence="1">
    <location>
        <begin position="10"/>
        <end position="357"/>
    </location>
</feature>